<organism evidence="1">
    <name type="scientific">Kwoniella bestiolae CBS 10118</name>
    <dbReference type="NCBI Taxonomy" id="1296100"/>
    <lineage>
        <taxon>Eukaryota</taxon>
        <taxon>Fungi</taxon>
        <taxon>Dikarya</taxon>
        <taxon>Basidiomycota</taxon>
        <taxon>Agaricomycotina</taxon>
        <taxon>Tremellomycetes</taxon>
        <taxon>Tremellales</taxon>
        <taxon>Cryptococcaceae</taxon>
        <taxon>Kwoniella</taxon>
    </lineage>
</organism>
<proteinExistence type="predicted"/>
<dbReference type="AlphaFoldDB" id="A0A1B9FUH0"/>
<reference evidence="1" key="3">
    <citation type="submission" date="2014-01" db="EMBL/GenBank/DDBJ databases">
        <title>Evolution of pathogenesis and genome organization in the Tremellales.</title>
        <authorList>
            <person name="Cuomo C."/>
            <person name="Litvintseva A."/>
            <person name="Heitman J."/>
            <person name="Chen Y."/>
            <person name="Sun S."/>
            <person name="Springer D."/>
            <person name="Dromer F."/>
            <person name="Young S."/>
            <person name="Zeng Q."/>
            <person name="Chapman S."/>
            <person name="Gujja S."/>
            <person name="Saif S."/>
            <person name="Birren B."/>
        </authorList>
    </citation>
    <scope>NUCLEOTIDE SEQUENCE</scope>
    <source>
        <strain evidence="1">CBS 10118</strain>
    </source>
</reference>
<dbReference type="Proteomes" id="UP000092730">
    <property type="component" value="Chromosome 8"/>
</dbReference>
<accession>A0A1B9FUH0</accession>
<evidence type="ECO:0000313" key="1">
    <source>
        <dbReference type="EMBL" id="OCF22423.1"/>
    </source>
</evidence>
<dbReference type="GeneID" id="30212470"/>
<sequence length="274" mass="30608">MQSTKTSSAEQNVLTKTFPDDDFHKMVYLKSPGCCPPRKGPYIFRASFPHDGRLIPIEALPFFQSKLRSPSSFIIKPQELYTADEDGKGAMTDTTLGTIYQTTRASGDITGSVEYYNTSDIPVRKATVRLEHVDGFTLDTLPEADLKALQATHLFSKFMSIGATVRSIDSIVPQITDNLVDGLTSEEGRLMYLPLVETEIFGRRHKGKYDWISEAFLSEVEIILEADADATVVLPEHDSESTKKALRDHFGGRSFVIPATRFLREYAELELEAS</sequence>
<dbReference type="VEuPathDB" id="FungiDB:I302_08071"/>
<reference evidence="2" key="2">
    <citation type="submission" date="2013-07" db="EMBL/GenBank/DDBJ databases">
        <authorList>
            <consortium name="The Broad Institute Genome Sequencing Platform"/>
            <person name="Cuomo C."/>
            <person name="Litvintseva A."/>
            <person name="Chen Y."/>
            <person name="Heitman J."/>
            <person name="Sun S."/>
            <person name="Springer D."/>
            <person name="Dromer F."/>
            <person name="Young S.K."/>
            <person name="Zeng Q."/>
            <person name="Gargeya S."/>
            <person name="Fitzgerald M."/>
            <person name="Abouelleil A."/>
            <person name="Alvarado L."/>
            <person name="Berlin A.M."/>
            <person name="Chapman S.B."/>
            <person name="Dewar J."/>
            <person name="Goldberg J."/>
            <person name="Griggs A."/>
            <person name="Gujja S."/>
            <person name="Hansen M."/>
            <person name="Howarth C."/>
            <person name="Imamovic A."/>
            <person name="Larimer J."/>
            <person name="McCowan C."/>
            <person name="Murphy C."/>
            <person name="Pearson M."/>
            <person name="Priest M."/>
            <person name="Roberts A."/>
            <person name="Saif S."/>
            <person name="Shea T."/>
            <person name="Sykes S."/>
            <person name="Wortman J."/>
            <person name="Nusbaum C."/>
            <person name="Birren B."/>
        </authorList>
    </citation>
    <scope>NUCLEOTIDE SEQUENCE</scope>
    <source>
        <strain evidence="2">CBS 10118</strain>
    </source>
</reference>
<protein>
    <submittedName>
        <fullName evidence="1">Uncharacterized protein</fullName>
    </submittedName>
</protein>
<dbReference type="KEGG" id="kbi:30212470"/>
<evidence type="ECO:0000313" key="2">
    <source>
        <dbReference type="EMBL" id="WVW86875.1"/>
    </source>
</evidence>
<name>A0A1B9FUH0_9TREE</name>
<gene>
    <name evidence="1" type="ORF">I302_08071</name>
    <name evidence="2" type="ORF">I302_108930</name>
</gene>
<evidence type="ECO:0000313" key="3">
    <source>
        <dbReference type="Proteomes" id="UP000092730"/>
    </source>
</evidence>
<dbReference type="EMBL" id="KI894025">
    <property type="protein sequence ID" value="OCF22423.1"/>
    <property type="molecule type" value="Genomic_DNA"/>
</dbReference>
<dbReference type="RefSeq" id="XP_019043493.1">
    <property type="nucleotide sequence ID" value="XM_019194657.1"/>
</dbReference>
<dbReference type="EMBL" id="CP144548">
    <property type="protein sequence ID" value="WVW86875.1"/>
    <property type="molecule type" value="Genomic_DNA"/>
</dbReference>
<keyword evidence="3" id="KW-1185">Reference proteome</keyword>
<reference evidence="2" key="4">
    <citation type="submission" date="2024-02" db="EMBL/GenBank/DDBJ databases">
        <title>Comparative genomics of Cryptococcus and Kwoniella reveals pathogenesis evolution and contrasting modes of karyotype evolution via chromosome fusion or intercentromeric recombination.</title>
        <authorList>
            <person name="Coelho M.A."/>
            <person name="David-Palma M."/>
            <person name="Shea T."/>
            <person name="Bowers K."/>
            <person name="McGinley-Smith S."/>
            <person name="Mohammad A.W."/>
            <person name="Gnirke A."/>
            <person name="Yurkov A.M."/>
            <person name="Nowrousian M."/>
            <person name="Sun S."/>
            <person name="Cuomo C.A."/>
            <person name="Heitman J."/>
        </authorList>
    </citation>
    <scope>NUCLEOTIDE SEQUENCE</scope>
    <source>
        <strain evidence="2">CBS 10118</strain>
    </source>
</reference>
<reference evidence="1" key="1">
    <citation type="submission" date="2013-07" db="EMBL/GenBank/DDBJ databases">
        <title>The Genome Sequence of Cryptococcus bestiolae CBS10118.</title>
        <authorList>
            <consortium name="The Broad Institute Genome Sequencing Platform"/>
            <person name="Cuomo C."/>
            <person name="Litvintseva A."/>
            <person name="Chen Y."/>
            <person name="Heitman J."/>
            <person name="Sun S."/>
            <person name="Springer D."/>
            <person name="Dromer F."/>
            <person name="Young S.K."/>
            <person name="Zeng Q."/>
            <person name="Gargeya S."/>
            <person name="Fitzgerald M."/>
            <person name="Abouelleil A."/>
            <person name="Alvarado L."/>
            <person name="Berlin A.M."/>
            <person name="Chapman S.B."/>
            <person name="Dewar J."/>
            <person name="Goldberg J."/>
            <person name="Griggs A."/>
            <person name="Gujja S."/>
            <person name="Hansen M."/>
            <person name="Howarth C."/>
            <person name="Imamovic A."/>
            <person name="Larimer J."/>
            <person name="McCowan C."/>
            <person name="Murphy C."/>
            <person name="Pearson M."/>
            <person name="Priest M."/>
            <person name="Roberts A."/>
            <person name="Saif S."/>
            <person name="Shea T."/>
            <person name="Sykes S."/>
            <person name="Wortman J."/>
            <person name="Nusbaum C."/>
            <person name="Birren B."/>
        </authorList>
    </citation>
    <scope>NUCLEOTIDE SEQUENCE [LARGE SCALE GENOMIC DNA]</scope>
    <source>
        <strain evidence="1">CBS 10118</strain>
    </source>
</reference>